<feature type="compositionally biased region" description="Low complexity" evidence="1">
    <location>
        <begin position="92"/>
        <end position="106"/>
    </location>
</feature>
<gene>
    <name evidence="2" type="ORF">GMORB2_0909</name>
</gene>
<dbReference type="Proteomes" id="UP000749293">
    <property type="component" value="Unassembled WGS sequence"/>
</dbReference>
<dbReference type="AlphaFoldDB" id="A0A9P4Z0X4"/>
<feature type="region of interest" description="Disordered" evidence="1">
    <location>
        <begin position="81"/>
        <end position="106"/>
    </location>
</feature>
<dbReference type="RefSeq" id="XP_035324317.1">
    <property type="nucleotide sequence ID" value="XM_035462893.1"/>
</dbReference>
<sequence>MSSLPSQHPTLSLHLTDSALTPLITSSSSPTHLDSLTSLASTALTSHTAASRVNLGCPQRIMVEYPDHGAVVLQSYIDPHQHHAHDHHNQPSSSSSSRSASSIVGAARPSSAFAAATTATPALRSYTTPDPDDAPPRLVSVVVAGSADQAREARRAAARLERLGRDFQREWATESLTETTTQPW</sequence>
<reference evidence="2" key="1">
    <citation type="submission" date="2020-03" db="EMBL/GenBank/DDBJ databases">
        <title>Site-based positive gene gene selection in Geosmithia morbida across the United States reveals a broad range of putative effectors and factors for local host and environmental adapation.</title>
        <authorList>
            <person name="Onufrak A."/>
            <person name="Murdoch R.W."/>
            <person name="Gazis R."/>
            <person name="Huff M."/>
            <person name="Staton M."/>
            <person name="Klingeman W."/>
            <person name="Hadziabdic D."/>
        </authorList>
    </citation>
    <scope>NUCLEOTIDE SEQUENCE</scope>
    <source>
        <strain evidence="2">1262</strain>
    </source>
</reference>
<evidence type="ECO:0000313" key="3">
    <source>
        <dbReference type="Proteomes" id="UP000749293"/>
    </source>
</evidence>
<comment type="caution">
    <text evidence="2">The sequence shown here is derived from an EMBL/GenBank/DDBJ whole genome shotgun (WGS) entry which is preliminary data.</text>
</comment>
<evidence type="ECO:0000256" key="1">
    <source>
        <dbReference type="SAM" id="MobiDB-lite"/>
    </source>
</evidence>
<dbReference type="InterPro" id="IPR035186">
    <property type="entry name" value="DUF5308"/>
</dbReference>
<accession>A0A9P4Z0X4</accession>
<keyword evidence="3" id="KW-1185">Reference proteome</keyword>
<evidence type="ECO:0000313" key="2">
    <source>
        <dbReference type="EMBL" id="KAF4125665.1"/>
    </source>
</evidence>
<proteinExistence type="predicted"/>
<dbReference type="Pfam" id="PF17233">
    <property type="entry name" value="DUF5308"/>
    <property type="match status" value="1"/>
</dbReference>
<protein>
    <submittedName>
        <fullName evidence="2">Uncharacterized protein</fullName>
    </submittedName>
</protein>
<organism evidence="2 3">
    <name type="scientific">Geosmithia morbida</name>
    <dbReference type="NCBI Taxonomy" id="1094350"/>
    <lineage>
        <taxon>Eukaryota</taxon>
        <taxon>Fungi</taxon>
        <taxon>Dikarya</taxon>
        <taxon>Ascomycota</taxon>
        <taxon>Pezizomycotina</taxon>
        <taxon>Sordariomycetes</taxon>
        <taxon>Hypocreomycetidae</taxon>
        <taxon>Hypocreales</taxon>
        <taxon>Bionectriaceae</taxon>
        <taxon>Geosmithia</taxon>
    </lineage>
</organism>
<dbReference type="EMBL" id="JAANYQ010000002">
    <property type="protein sequence ID" value="KAF4125665.1"/>
    <property type="molecule type" value="Genomic_DNA"/>
</dbReference>
<dbReference type="GeneID" id="55967139"/>
<name>A0A9P4Z0X4_9HYPO</name>